<accession>A0A1L9T271</accession>
<dbReference type="PRINTS" id="PR00081">
    <property type="entry name" value="GDHRDH"/>
</dbReference>
<sequence length="233" mass="24935">MSQVVLVTGASRGIGKGLVGHYLARPDTTVIASVRDTTSAKAKELELLQKGEGSRIIIVELAAEDPYSAVKAATKIHTQHQIDHVDIADVTSHFEVNTLGPLRLFKAMAPMLQKARAPKFIYISTLLAGMGGIGNISTLTGPYGMSKAAGNFLVRKIHAEDDHFITLSVDPGLVQTDLRDRAAQYYGLEKAPVTLEASIRGIIAQLIIQIIDAAEKSTLSGSFVDITGSKVAW</sequence>
<evidence type="ECO:0000259" key="4">
    <source>
        <dbReference type="Pfam" id="PF01370"/>
    </source>
</evidence>
<keyword evidence="6" id="KW-1185">Reference proteome</keyword>
<dbReference type="RefSeq" id="XP_040697199.1">
    <property type="nucleotide sequence ID" value="XM_040850069.1"/>
</dbReference>
<gene>
    <name evidence="5" type="ORF">ASPSYDRAFT_62027</name>
</gene>
<dbReference type="InterPro" id="IPR051468">
    <property type="entry name" value="Fungal_SecMetab_SDRs"/>
</dbReference>
<dbReference type="AlphaFoldDB" id="A0A1L9T271"/>
<dbReference type="PANTHER" id="PTHR43544">
    <property type="entry name" value="SHORT-CHAIN DEHYDROGENASE/REDUCTASE"/>
    <property type="match status" value="1"/>
</dbReference>
<dbReference type="Gene3D" id="3.40.50.720">
    <property type="entry name" value="NAD(P)-binding Rossmann-like Domain"/>
    <property type="match status" value="1"/>
</dbReference>
<comment type="similarity">
    <text evidence="1">Belongs to the short-chain dehydrogenases/reductases (SDR) family.</text>
</comment>
<dbReference type="Pfam" id="PF01370">
    <property type="entry name" value="Epimerase"/>
    <property type="match status" value="1"/>
</dbReference>
<protein>
    <recommendedName>
        <fullName evidence="4">NAD-dependent epimerase/dehydratase domain-containing protein</fullName>
    </recommendedName>
</protein>
<keyword evidence="3" id="KW-0560">Oxidoreductase</keyword>
<keyword evidence="2" id="KW-0521">NADP</keyword>
<dbReference type="InterPro" id="IPR002347">
    <property type="entry name" value="SDR_fam"/>
</dbReference>
<dbReference type="Proteomes" id="UP000184356">
    <property type="component" value="Unassembled WGS sequence"/>
</dbReference>
<dbReference type="InterPro" id="IPR001509">
    <property type="entry name" value="Epimerase_deHydtase"/>
</dbReference>
<evidence type="ECO:0000256" key="3">
    <source>
        <dbReference type="ARBA" id="ARBA00023002"/>
    </source>
</evidence>
<dbReference type="GO" id="GO:0005737">
    <property type="term" value="C:cytoplasm"/>
    <property type="evidence" value="ECO:0007669"/>
    <property type="project" value="TreeGrafter"/>
</dbReference>
<evidence type="ECO:0000313" key="6">
    <source>
        <dbReference type="Proteomes" id="UP000184356"/>
    </source>
</evidence>
<evidence type="ECO:0000256" key="1">
    <source>
        <dbReference type="ARBA" id="ARBA00006484"/>
    </source>
</evidence>
<dbReference type="GO" id="GO:0016491">
    <property type="term" value="F:oxidoreductase activity"/>
    <property type="evidence" value="ECO:0007669"/>
    <property type="project" value="UniProtKB-KW"/>
</dbReference>
<evidence type="ECO:0000313" key="5">
    <source>
        <dbReference type="EMBL" id="OJJ53393.1"/>
    </source>
</evidence>
<organism evidence="5 6">
    <name type="scientific">Aspergillus sydowii CBS 593.65</name>
    <dbReference type="NCBI Taxonomy" id="1036612"/>
    <lineage>
        <taxon>Eukaryota</taxon>
        <taxon>Fungi</taxon>
        <taxon>Dikarya</taxon>
        <taxon>Ascomycota</taxon>
        <taxon>Pezizomycotina</taxon>
        <taxon>Eurotiomycetes</taxon>
        <taxon>Eurotiomycetidae</taxon>
        <taxon>Eurotiales</taxon>
        <taxon>Aspergillaceae</taxon>
        <taxon>Aspergillus</taxon>
        <taxon>Aspergillus subgen. Nidulantes</taxon>
    </lineage>
</organism>
<name>A0A1L9T271_9EURO</name>
<feature type="domain" description="NAD-dependent epimerase/dehydratase" evidence="4">
    <location>
        <begin position="5"/>
        <end position="165"/>
    </location>
</feature>
<dbReference type="OrthoDB" id="9876299at2759"/>
<dbReference type="PANTHER" id="PTHR43544:SF7">
    <property type="entry name" value="NADB-LER2"/>
    <property type="match status" value="1"/>
</dbReference>
<reference evidence="6" key="1">
    <citation type="journal article" date="2017" name="Genome Biol.">
        <title>Comparative genomics reveals high biological diversity and specific adaptations in the industrially and medically important fungal genus Aspergillus.</title>
        <authorList>
            <person name="de Vries R.P."/>
            <person name="Riley R."/>
            <person name="Wiebenga A."/>
            <person name="Aguilar-Osorio G."/>
            <person name="Amillis S."/>
            <person name="Uchima C.A."/>
            <person name="Anderluh G."/>
            <person name="Asadollahi M."/>
            <person name="Askin M."/>
            <person name="Barry K."/>
            <person name="Battaglia E."/>
            <person name="Bayram O."/>
            <person name="Benocci T."/>
            <person name="Braus-Stromeyer S.A."/>
            <person name="Caldana C."/>
            <person name="Canovas D."/>
            <person name="Cerqueira G.C."/>
            <person name="Chen F."/>
            <person name="Chen W."/>
            <person name="Choi C."/>
            <person name="Clum A."/>
            <person name="Dos Santos R.A."/>
            <person name="Damasio A.R."/>
            <person name="Diallinas G."/>
            <person name="Emri T."/>
            <person name="Fekete E."/>
            <person name="Flipphi M."/>
            <person name="Freyberg S."/>
            <person name="Gallo A."/>
            <person name="Gournas C."/>
            <person name="Habgood R."/>
            <person name="Hainaut M."/>
            <person name="Harispe M.L."/>
            <person name="Henrissat B."/>
            <person name="Hilden K.S."/>
            <person name="Hope R."/>
            <person name="Hossain A."/>
            <person name="Karabika E."/>
            <person name="Karaffa L."/>
            <person name="Karanyi Z."/>
            <person name="Krasevec N."/>
            <person name="Kuo A."/>
            <person name="Kusch H."/>
            <person name="LaButti K."/>
            <person name="Lagendijk E.L."/>
            <person name="Lapidus A."/>
            <person name="Levasseur A."/>
            <person name="Lindquist E."/>
            <person name="Lipzen A."/>
            <person name="Logrieco A.F."/>
            <person name="MacCabe A."/>
            <person name="Maekelae M.R."/>
            <person name="Malavazi I."/>
            <person name="Melin P."/>
            <person name="Meyer V."/>
            <person name="Mielnichuk N."/>
            <person name="Miskei M."/>
            <person name="Molnar A.P."/>
            <person name="Mule G."/>
            <person name="Ngan C.Y."/>
            <person name="Orejas M."/>
            <person name="Orosz E."/>
            <person name="Ouedraogo J.P."/>
            <person name="Overkamp K.M."/>
            <person name="Park H.-S."/>
            <person name="Perrone G."/>
            <person name="Piumi F."/>
            <person name="Punt P.J."/>
            <person name="Ram A.F."/>
            <person name="Ramon A."/>
            <person name="Rauscher S."/>
            <person name="Record E."/>
            <person name="Riano-Pachon D.M."/>
            <person name="Robert V."/>
            <person name="Roehrig J."/>
            <person name="Ruller R."/>
            <person name="Salamov A."/>
            <person name="Salih N.S."/>
            <person name="Samson R.A."/>
            <person name="Sandor E."/>
            <person name="Sanguinetti M."/>
            <person name="Schuetze T."/>
            <person name="Sepcic K."/>
            <person name="Shelest E."/>
            <person name="Sherlock G."/>
            <person name="Sophianopoulou V."/>
            <person name="Squina F.M."/>
            <person name="Sun H."/>
            <person name="Susca A."/>
            <person name="Todd R.B."/>
            <person name="Tsang A."/>
            <person name="Unkles S.E."/>
            <person name="van de Wiele N."/>
            <person name="van Rossen-Uffink D."/>
            <person name="Oliveira J.V."/>
            <person name="Vesth T.C."/>
            <person name="Visser J."/>
            <person name="Yu J.-H."/>
            <person name="Zhou M."/>
            <person name="Andersen M.R."/>
            <person name="Archer D.B."/>
            <person name="Baker S.E."/>
            <person name="Benoit I."/>
            <person name="Brakhage A.A."/>
            <person name="Braus G.H."/>
            <person name="Fischer R."/>
            <person name="Frisvad J.C."/>
            <person name="Goldman G.H."/>
            <person name="Houbraken J."/>
            <person name="Oakley B."/>
            <person name="Pocsi I."/>
            <person name="Scazzocchio C."/>
            <person name="Seiboth B."/>
            <person name="vanKuyk P.A."/>
            <person name="Wortman J."/>
            <person name="Dyer P.S."/>
            <person name="Grigoriev I.V."/>
        </authorList>
    </citation>
    <scope>NUCLEOTIDE SEQUENCE [LARGE SCALE GENOMIC DNA]</scope>
    <source>
        <strain evidence="6">CBS 593.65</strain>
    </source>
</reference>
<evidence type="ECO:0000256" key="2">
    <source>
        <dbReference type="ARBA" id="ARBA00022857"/>
    </source>
</evidence>
<proteinExistence type="inferred from homology"/>
<dbReference type="STRING" id="1036612.A0A1L9T271"/>
<dbReference type="VEuPathDB" id="FungiDB:ASPSYDRAFT_62027"/>
<dbReference type="GeneID" id="63766142"/>
<dbReference type="SUPFAM" id="SSF51735">
    <property type="entry name" value="NAD(P)-binding Rossmann-fold domains"/>
    <property type="match status" value="1"/>
</dbReference>
<dbReference type="EMBL" id="KV878597">
    <property type="protein sequence ID" value="OJJ53393.1"/>
    <property type="molecule type" value="Genomic_DNA"/>
</dbReference>
<dbReference type="InterPro" id="IPR036291">
    <property type="entry name" value="NAD(P)-bd_dom_sf"/>
</dbReference>